<dbReference type="Proteomes" id="UP000691718">
    <property type="component" value="Unassembled WGS sequence"/>
</dbReference>
<accession>A0A8S3W4U6</accession>
<evidence type="ECO:0000256" key="1">
    <source>
        <dbReference type="SAM" id="MobiDB-lite"/>
    </source>
</evidence>
<dbReference type="OrthoDB" id="7487704at2759"/>
<protein>
    <submittedName>
        <fullName evidence="2">(apollo) hypothetical protein</fullName>
    </submittedName>
</protein>
<dbReference type="EMBL" id="CAJQZP010000160">
    <property type="protein sequence ID" value="CAG4941405.1"/>
    <property type="molecule type" value="Genomic_DNA"/>
</dbReference>
<sequence>MNHSKASVSIMMSATAAGDILPPYVVYKAQNLYDTWTENGPPGTRLPVEDCGEEVEKSILDLLKELRYGTTTVKQSTRKRKLNVIAGRSVGDGTEGKNSSDYDETEDYVDSEDRDFKNKKRKEASKGTEISKKGKGKGKKSNKQNESNAKENVIDQNEKNTEETEHNEENEKKI</sequence>
<comment type="caution">
    <text evidence="2">The sequence shown here is derived from an EMBL/GenBank/DDBJ whole genome shotgun (WGS) entry which is preliminary data.</text>
</comment>
<proteinExistence type="predicted"/>
<gene>
    <name evidence="2" type="ORF">PAPOLLO_LOCUS2188</name>
</gene>
<evidence type="ECO:0000313" key="3">
    <source>
        <dbReference type="Proteomes" id="UP000691718"/>
    </source>
</evidence>
<feature type="compositionally biased region" description="Acidic residues" evidence="1">
    <location>
        <begin position="101"/>
        <end position="113"/>
    </location>
</feature>
<keyword evidence="3" id="KW-1185">Reference proteome</keyword>
<feature type="compositionally biased region" description="Basic and acidic residues" evidence="1">
    <location>
        <begin position="148"/>
        <end position="174"/>
    </location>
</feature>
<dbReference type="AlphaFoldDB" id="A0A8S3W4U6"/>
<feature type="compositionally biased region" description="Basic residues" evidence="1">
    <location>
        <begin position="133"/>
        <end position="142"/>
    </location>
</feature>
<feature type="region of interest" description="Disordered" evidence="1">
    <location>
        <begin position="72"/>
        <end position="174"/>
    </location>
</feature>
<reference evidence="2" key="1">
    <citation type="submission" date="2021-04" db="EMBL/GenBank/DDBJ databases">
        <authorList>
            <person name="Tunstrom K."/>
        </authorList>
    </citation>
    <scope>NUCLEOTIDE SEQUENCE</scope>
</reference>
<evidence type="ECO:0000313" key="2">
    <source>
        <dbReference type="EMBL" id="CAG4941405.1"/>
    </source>
</evidence>
<name>A0A8S3W4U6_PARAO</name>
<organism evidence="2 3">
    <name type="scientific">Parnassius apollo</name>
    <name type="common">Apollo butterfly</name>
    <name type="synonym">Papilio apollo</name>
    <dbReference type="NCBI Taxonomy" id="110799"/>
    <lineage>
        <taxon>Eukaryota</taxon>
        <taxon>Metazoa</taxon>
        <taxon>Ecdysozoa</taxon>
        <taxon>Arthropoda</taxon>
        <taxon>Hexapoda</taxon>
        <taxon>Insecta</taxon>
        <taxon>Pterygota</taxon>
        <taxon>Neoptera</taxon>
        <taxon>Endopterygota</taxon>
        <taxon>Lepidoptera</taxon>
        <taxon>Glossata</taxon>
        <taxon>Ditrysia</taxon>
        <taxon>Papilionoidea</taxon>
        <taxon>Papilionidae</taxon>
        <taxon>Parnassiinae</taxon>
        <taxon>Parnassini</taxon>
        <taxon>Parnassius</taxon>
        <taxon>Parnassius</taxon>
    </lineage>
</organism>